<dbReference type="SUPFAM" id="SSF52540">
    <property type="entry name" value="P-loop containing nucleoside triphosphate hydrolases"/>
    <property type="match status" value="1"/>
</dbReference>
<dbReference type="Proteomes" id="UP000298112">
    <property type="component" value="Unassembled WGS sequence"/>
</dbReference>
<evidence type="ECO:0000313" key="11">
    <source>
        <dbReference type="EMBL" id="TGM56869.1"/>
    </source>
</evidence>
<dbReference type="CDD" id="cd03702">
    <property type="entry name" value="IF2_mtIF2_II"/>
    <property type="match status" value="1"/>
</dbReference>
<dbReference type="RefSeq" id="WP_135658596.1">
    <property type="nucleotide sequence ID" value="NZ_RQHF01000025.1"/>
</dbReference>
<dbReference type="CDD" id="cd03692">
    <property type="entry name" value="mtIF2_IVc"/>
    <property type="match status" value="1"/>
</dbReference>
<gene>
    <name evidence="7" type="primary">infB</name>
    <name evidence="11" type="ORF">EHQ95_09545</name>
</gene>
<dbReference type="PROSITE" id="PS01176">
    <property type="entry name" value="IF2"/>
    <property type="match status" value="1"/>
</dbReference>
<dbReference type="Pfam" id="PF00009">
    <property type="entry name" value="GTP_EFTU"/>
    <property type="match status" value="1"/>
</dbReference>
<keyword evidence="12" id="KW-1185">Reference proteome</keyword>
<dbReference type="NCBIfam" id="TIGR00231">
    <property type="entry name" value="small_GTP"/>
    <property type="match status" value="1"/>
</dbReference>
<organism evidence="11 12">
    <name type="scientific">Leptospira vanthielii</name>
    <dbReference type="NCBI Taxonomy" id="293085"/>
    <lineage>
        <taxon>Bacteria</taxon>
        <taxon>Pseudomonadati</taxon>
        <taxon>Spirochaetota</taxon>
        <taxon>Spirochaetia</taxon>
        <taxon>Leptospirales</taxon>
        <taxon>Leptospiraceae</taxon>
        <taxon>Leptospira</taxon>
    </lineage>
</organism>
<feature type="compositionally biased region" description="Basic and acidic residues" evidence="9">
    <location>
        <begin position="56"/>
        <end position="72"/>
    </location>
</feature>
<dbReference type="HAMAP" id="MF_00100_B">
    <property type="entry name" value="IF_2_B"/>
    <property type="match status" value="1"/>
</dbReference>
<dbReference type="PANTHER" id="PTHR43381">
    <property type="entry name" value="TRANSLATION INITIATION FACTOR IF-2-RELATED"/>
    <property type="match status" value="1"/>
</dbReference>
<feature type="binding site" evidence="7">
    <location>
        <begin position="470"/>
        <end position="474"/>
    </location>
    <ligand>
        <name>GTP</name>
        <dbReference type="ChEBI" id="CHEBI:37565"/>
    </ligand>
</feature>
<dbReference type="Gene3D" id="3.40.50.300">
    <property type="entry name" value="P-loop containing nucleotide triphosphate hydrolases"/>
    <property type="match status" value="1"/>
</dbReference>
<evidence type="ECO:0000259" key="10">
    <source>
        <dbReference type="PROSITE" id="PS51722"/>
    </source>
</evidence>
<dbReference type="SUPFAM" id="SSF50447">
    <property type="entry name" value="Translation proteins"/>
    <property type="match status" value="2"/>
</dbReference>
<dbReference type="InterPro" id="IPR027417">
    <property type="entry name" value="P-loop_NTPase"/>
</dbReference>
<dbReference type="SUPFAM" id="SSF52156">
    <property type="entry name" value="Initiation factor IF2/eIF5b, domain 3"/>
    <property type="match status" value="1"/>
</dbReference>
<evidence type="ECO:0000256" key="8">
    <source>
        <dbReference type="RuleBase" id="RU000644"/>
    </source>
</evidence>
<name>A0ABY2NPP1_9LEPT</name>
<reference evidence="12" key="1">
    <citation type="journal article" date="2019" name="PLoS Negl. Trop. Dis.">
        <title>Revisiting the worldwide diversity of Leptospira species in the environment.</title>
        <authorList>
            <person name="Vincent A.T."/>
            <person name="Schiettekatte O."/>
            <person name="Bourhy P."/>
            <person name="Veyrier F.J."/>
            <person name="Picardeau M."/>
        </authorList>
    </citation>
    <scope>NUCLEOTIDE SEQUENCE [LARGE SCALE GENOMIC DNA]</scope>
    <source>
        <strain evidence="12">201601955</strain>
    </source>
</reference>
<feature type="region of interest" description="G-domain" evidence="7">
    <location>
        <begin position="418"/>
        <end position="566"/>
    </location>
</feature>
<comment type="similarity">
    <text evidence="1 7 8">Belongs to the TRAFAC class translation factor GTPase superfamily. Classic translation factor GTPase family. IF-2 subfamily.</text>
</comment>
<feature type="binding site" evidence="7">
    <location>
        <begin position="424"/>
        <end position="431"/>
    </location>
    <ligand>
        <name>GTP</name>
        <dbReference type="ChEBI" id="CHEBI:37565"/>
    </ligand>
</feature>
<dbReference type="InterPro" id="IPR023115">
    <property type="entry name" value="TIF_IF2_dom3"/>
</dbReference>
<dbReference type="InterPro" id="IPR000178">
    <property type="entry name" value="TF_IF2_bacterial-like"/>
</dbReference>
<keyword evidence="5 7" id="KW-0648">Protein biosynthesis</keyword>
<evidence type="ECO:0000256" key="9">
    <source>
        <dbReference type="SAM" id="MobiDB-lite"/>
    </source>
</evidence>
<dbReference type="InterPro" id="IPR006847">
    <property type="entry name" value="IF2_N"/>
</dbReference>
<dbReference type="PANTHER" id="PTHR43381:SF5">
    <property type="entry name" value="TR-TYPE G DOMAIN-CONTAINING PROTEIN"/>
    <property type="match status" value="1"/>
</dbReference>
<keyword evidence="4 7" id="KW-0547">Nucleotide-binding</keyword>
<feature type="compositionally biased region" description="Basic and acidic residues" evidence="9">
    <location>
        <begin position="91"/>
        <end position="112"/>
    </location>
</feature>
<dbReference type="Pfam" id="PF22042">
    <property type="entry name" value="EF-G_D2"/>
    <property type="match status" value="1"/>
</dbReference>
<dbReference type="Gene3D" id="3.40.50.10050">
    <property type="entry name" value="Translation initiation factor IF- 2, domain 3"/>
    <property type="match status" value="1"/>
</dbReference>
<accession>A0ABY2NPP1</accession>
<keyword evidence="3 7" id="KW-0396">Initiation factor</keyword>
<sequence length="918" mass="97326">MEEQKSIKETLQQGASGDKTKKKLVIKKKAAPADEKKESNSGSQAAEAVKTSSPASDKKKDLNELIREEAKRQGLGSGPQAPSQASPIVSRPDRKPEPQPERERPPMDRKPESILSGDTSSPNYRQGGGPGQQGGQGGGNPGYFRKEDRNPIVSRPTTPRPPRPEGQGTGYQGNRGPGQGGPGGYQGNRGPGQGGPGGYQGNRGPGQGGPGGYQGNRGPGQGGPGGYQGNRGPGQGGPGGYQGNRGPGQGGPGGYQGNRGARPIGQGGPGTGRPPGDSPFGAPGGPPGAGGPGGAKKRVFDKEKGGREENENTKFFKQSFRKQKAQAAALAAVPKEISILENIQVGEIAKKLNLKPGEVISKLMKMGMMVTINNVIDAETASILADDYGCKVKIVSLYDETVIEEEKDAPEDYITRPPVVTIMGHVDHGKTKLLDTIRSSRVAEGESGGITQHIGAYQVETNRGKVAFLDTPGHEAFTSMRARGASVTDIVVLVVAADDGVMPQTIEAINHAKEAEVPIIVAVNKIDLPAANPEKVRQELSNYGLQPEEWGGTTIFCDISAKNNIGIDKLLEMLLIQAELLDHKSNPKRKAKGTIVEAKLDPGRGAVATVLIQNGTLRVGDAFVAGVHAGRVRAMYDDLGNSIREAGPSFPALVTGLDGVPDAGAPFDVVIDDKEARTISHSRQEYERLGQSKNAATRVTLDNMSEIIKQGALKELKVIIKADVRGSTEAVKEALEKLSTADVRLNVIHAGTGAIVDSDIILASASNAIVIGFHTRANPKTVSLAEKEKVEIKYYSIIYDVVNEVKASMEGMLEPEKVENVIGKVEIRDVFKISKVGNIAGCMVKSGKVTKQSHVRVISSETGEITWEGKIKNLKRMKDDVADVLTGFECGILLDGFNDFVVGDEIEAYEIREIARKL</sequence>
<dbReference type="InterPro" id="IPR044145">
    <property type="entry name" value="IF2_II"/>
</dbReference>
<dbReference type="GO" id="GO:0003743">
    <property type="term" value="F:translation initiation factor activity"/>
    <property type="evidence" value="ECO:0007669"/>
    <property type="project" value="UniProtKB-KW"/>
</dbReference>
<dbReference type="InterPro" id="IPR036925">
    <property type="entry name" value="TIF_IF2_dom3_sf"/>
</dbReference>
<dbReference type="InterPro" id="IPR009000">
    <property type="entry name" value="Transl_B-barrel_sf"/>
</dbReference>
<comment type="caution">
    <text evidence="11">The sequence shown here is derived from an EMBL/GenBank/DDBJ whole genome shotgun (WGS) entry which is preliminary data.</text>
</comment>
<evidence type="ECO:0000256" key="5">
    <source>
        <dbReference type="ARBA" id="ARBA00022917"/>
    </source>
</evidence>
<dbReference type="CDD" id="cd01887">
    <property type="entry name" value="IF2_eIF5B"/>
    <property type="match status" value="1"/>
</dbReference>
<dbReference type="InterPro" id="IPR005225">
    <property type="entry name" value="Small_GTP-bd"/>
</dbReference>
<dbReference type="InterPro" id="IPR015760">
    <property type="entry name" value="TIF_IF2"/>
</dbReference>
<feature type="region of interest" description="Disordered" evidence="9">
    <location>
        <begin position="1"/>
        <end position="311"/>
    </location>
</feature>
<dbReference type="EMBL" id="RQHF01000025">
    <property type="protein sequence ID" value="TGM56869.1"/>
    <property type="molecule type" value="Genomic_DNA"/>
</dbReference>
<evidence type="ECO:0000256" key="7">
    <source>
        <dbReference type="HAMAP-Rule" id="MF_00100"/>
    </source>
</evidence>
<keyword evidence="6 7" id="KW-0342">GTP-binding</keyword>
<feature type="compositionally biased region" description="Gly residues" evidence="9">
    <location>
        <begin position="167"/>
        <end position="257"/>
    </location>
</feature>
<feature type="compositionally biased region" description="Gly residues" evidence="9">
    <location>
        <begin position="126"/>
        <end position="141"/>
    </location>
</feature>
<feature type="compositionally biased region" description="Basic and acidic residues" evidence="9">
    <location>
        <begin position="298"/>
        <end position="311"/>
    </location>
</feature>
<comment type="function">
    <text evidence="7 8">One of the essential components for the initiation of protein synthesis. Protects formylmethionyl-tRNA from spontaneous hydrolysis and promotes its binding to the 30S ribosomal subunits. Also involved in the hydrolysis of GTP during the formation of the 70S ribosomal complex.</text>
</comment>
<feature type="domain" description="Tr-type G" evidence="10">
    <location>
        <begin position="415"/>
        <end position="588"/>
    </location>
</feature>
<dbReference type="Pfam" id="PF11987">
    <property type="entry name" value="IF-2"/>
    <property type="match status" value="1"/>
</dbReference>
<feature type="compositionally biased region" description="Basic residues" evidence="9">
    <location>
        <begin position="20"/>
        <end position="30"/>
    </location>
</feature>
<evidence type="ECO:0000256" key="2">
    <source>
        <dbReference type="ARBA" id="ARBA00020675"/>
    </source>
</evidence>
<comment type="subcellular location">
    <subcellularLocation>
        <location evidence="7">Cytoplasm</location>
    </subcellularLocation>
</comment>
<evidence type="ECO:0000256" key="4">
    <source>
        <dbReference type="ARBA" id="ARBA00022741"/>
    </source>
</evidence>
<dbReference type="InterPro" id="IPR000795">
    <property type="entry name" value="T_Tr_GTP-bd_dom"/>
</dbReference>
<evidence type="ECO:0000256" key="6">
    <source>
        <dbReference type="ARBA" id="ARBA00023134"/>
    </source>
</evidence>
<evidence type="ECO:0000313" key="12">
    <source>
        <dbReference type="Proteomes" id="UP000298112"/>
    </source>
</evidence>
<protein>
    <recommendedName>
        <fullName evidence="2 7">Translation initiation factor IF-2</fullName>
    </recommendedName>
</protein>
<dbReference type="PROSITE" id="PS51722">
    <property type="entry name" value="G_TR_2"/>
    <property type="match status" value="1"/>
</dbReference>
<evidence type="ECO:0000256" key="3">
    <source>
        <dbReference type="ARBA" id="ARBA00022540"/>
    </source>
</evidence>
<dbReference type="NCBIfam" id="TIGR00487">
    <property type="entry name" value="IF-2"/>
    <property type="match status" value="1"/>
</dbReference>
<proteinExistence type="inferred from homology"/>
<evidence type="ECO:0000256" key="1">
    <source>
        <dbReference type="ARBA" id="ARBA00007733"/>
    </source>
</evidence>
<dbReference type="Gene3D" id="2.40.30.10">
    <property type="entry name" value="Translation factors"/>
    <property type="match status" value="2"/>
</dbReference>
<keyword evidence="7" id="KW-0963">Cytoplasm</keyword>
<feature type="compositionally biased region" description="Polar residues" evidence="9">
    <location>
        <begin position="40"/>
        <end position="55"/>
    </location>
</feature>
<feature type="binding site" evidence="7">
    <location>
        <begin position="524"/>
        <end position="527"/>
    </location>
    <ligand>
        <name>GTP</name>
        <dbReference type="ChEBI" id="CHEBI:37565"/>
    </ligand>
</feature>
<dbReference type="InterPro" id="IPR053905">
    <property type="entry name" value="EF-G-like_DII"/>
</dbReference>
<dbReference type="Pfam" id="PF04760">
    <property type="entry name" value="IF2_N"/>
    <property type="match status" value="1"/>
</dbReference>